<feature type="transmembrane region" description="Helical" evidence="6">
    <location>
        <begin position="88"/>
        <end position="118"/>
    </location>
</feature>
<accession>A0ABV5D1G5</accession>
<keyword evidence="4 6" id="KW-0472">Membrane</keyword>
<evidence type="ECO:0000256" key="3">
    <source>
        <dbReference type="ARBA" id="ARBA00022989"/>
    </source>
</evidence>
<evidence type="ECO:0000313" key="9">
    <source>
        <dbReference type="Proteomes" id="UP001582793"/>
    </source>
</evidence>
<organism evidence="8 9">
    <name type="scientific">Polymorphospora lycopeni</name>
    <dbReference type="NCBI Taxonomy" id="3140240"/>
    <lineage>
        <taxon>Bacteria</taxon>
        <taxon>Bacillati</taxon>
        <taxon>Actinomycetota</taxon>
        <taxon>Actinomycetes</taxon>
        <taxon>Micromonosporales</taxon>
        <taxon>Micromonosporaceae</taxon>
        <taxon>Polymorphospora</taxon>
    </lineage>
</organism>
<comment type="subcellular location">
    <subcellularLocation>
        <location evidence="1">Membrane</location>
        <topology evidence="1">Multi-pass membrane protein</topology>
    </subcellularLocation>
</comment>
<evidence type="ECO:0000256" key="2">
    <source>
        <dbReference type="ARBA" id="ARBA00022692"/>
    </source>
</evidence>
<feature type="transmembrane region" description="Helical" evidence="6">
    <location>
        <begin position="147"/>
        <end position="164"/>
    </location>
</feature>
<protein>
    <submittedName>
        <fullName evidence="8">O-antigen ligase family protein</fullName>
    </submittedName>
</protein>
<feature type="domain" description="O-antigen ligase-related" evidence="7">
    <location>
        <begin position="307"/>
        <end position="438"/>
    </location>
</feature>
<dbReference type="InterPro" id="IPR007016">
    <property type="entry name" value="O-antigen_ligase-rel_domated"/>
</dbReference>
<feature type="transmembrane region" description="Helical" evidence="6">
    <location>
        <begin position="231"/>
        <end position="252"/>
    </location>
</feature>
<evidence type="ECO:0000256" key="5">
    <source>
        <dbReference type="SAM" id="MobiDB-lite"/>
    </source>
</evidence>
<dbReference type="RefSeq" id="WP_375736983.1">
    <property type="nucleotide sequence ID" value="NZ_JBCGDC010000200.1"/>
</dbReference>
<dbReference type="Proteomes" id="UP001582793">
    <property type="component" value="Unassembled WGS sequence"/>
</dbReference>
<evidence type="ECO:0000256" key="1">
    <source>
        <dbReference type="ARBA" id="ARBA00004141"/>
    </source>
</evidence>
<evidence type="ECO:0000256" key="6">
    <source>
        <dbReference type="SAM" id="Phobius"/>
    </source>
</evidence>
<gene>
    <name evidence="8" type="ORF">AAFH96_34290</name>
</gene>
<dbReference type="PANTHER" id="PTHR37422">
    <property type="entry name" value="TEICHURONIC ACID BIOSYNTHESIS PROTEIN TUAE"/>
    <property type="match status" value="1"/>
</dbReference>
<evidence type="ECO:0000259" key="7">
    <source>
        <dbReference type="Pfam" id="PF04932"/>
    </source>
</evidence>
<feature type="transmembrane region" description="Helical" evidence="6">
    <location>
        <begin position="201"/>
        <end position="219"/>
    </location>
</feature>
<comment type="caution">
    <text evidence="8">The sequence shown here is derived from an EMBL/GenBank/DDBJ whole genome shotgun (WGS) entry which is preliminary data.</text>
</comment>
<feature type="region of interest" description="Disordered" evidence="5">
    <location>
        <begin position="1"/>
        <end position="56"/>
    </location>
</feature>
<feature type="compositionally biased region" description="Low complexity" evidence="5">
    <location>
        <begin position="18"/>
        <end position="30"/>
    </location>
</feature>
<feature type="transmembrane region" description="Helical" evidence="6">
    <location>
        <begin position="341"/>
        <end position="360"/>
    </location>
</feature>
<dbReference type="PANTHER" id="PTHR37422:SF13">
    <property type="entry name" value="LIPOPOLYSACCHARIDE BIOSYNTHESIS PROTEIN PA4999-RELATED"/>
    <property type="match status" value="1"/>
</dbReference>
<feature type="transmembrane region" description="Helical" evidence="6">
    <location>
        <begin position="60"/>
        <end position="81"/>
    </location>
</feature>
<dbReference type="InterPro" id="IPR051533">
    <property type="entry name" value="WaaL-like"/>
</dbReference>
<keyword evidence="2 6" id="KW-0812">Transmembrane</keyword>
<reference evidence="8 9" key="1">
    <citation type="submission" date="2024-04" db="EMBL/GenBank/DDBJ databases">
        <title>Polymorphospora sp. isolated from Baiyangdian Lake in Xiong'an New Area.</title>
        <authorList>
            <person name="Zhang X."/>
            <person name="Liu J."/>
        </authorList>
    </citation>
    <scope>NUCLEOTIDE SEQUENCE [LARGE SCALE GENOMIC DNA]</scope>
    <source>
        <strain evidence="8 9">2-325</strain>
    </source>
</reference>
<name>A0ABV5D1G5_9ACTN</name>
<sequence length="531" mass="54304">MNEGDRQALRGAPGGDPPSGAAPARPALSGTDPGRADRTGHPARAGRSGDSGRPGRTGTVLTGLAALAAAATAVVAGLSMAGGDRMGVVLPLAAVTGLLVAALAVTRFAAYVLLMLAVRSCVDLFKLSGPTAGRAGGGEATRAMDPSTLLAVLFLLAAGLWLAAQLRRNGRLRGSPLGLAMLLVGATCLISALGAGQRTASLLEALRILTVVVMFVVLEQLIPDTRAARRVLLACYASLVLALGYTVVMSLAGQPPSEVKGSFTRISGPFSQSTTFGRYLMFLVIFGFGIHRFLGRRSRVALTVLLTASLGFLLLTNTRSAILGAAIGLVVVAVLHRSRKMLVGLVVVAVAGVALLPAVGERFAQITQARSVGGGPTGNTLEWRVAYWTDIVTLANRNPVTGIGPNMTQRETAEAKKPHNDFLRAYVETGVLGLLAYLAMIVLILHTARQALRRAPPGSLDRGIAVGFAGCAVAFVAVSAASNVISNVVTLWYLFAFAAAASAVARTPAGAAPATGPGVPALAGRGGATST</sequence>
<feature type="transmembrane region" description="Helical" evidence="6">
    <location>
        <begin position="491"/>
        <end position="509"/>
    </location>
</feature>
<feature type="transmembrane region" description="Helical" evidence="6">
    <location>
        <begin position="176"/>
        <end position="195"/>
    </location>
</feature>
<keyword evidence="3 6" id="KW-1133">Transmembrane helix</keyword>
<keyword evidence="9" id="KW-1185">Reference proteome</keyword>
<evidence type="ECO:0000313" key="8">
    <source>
        <dbReference type="EMBL" id="MFB6398109.1"/>
    </source>
</evidence>
<feature type="transmembrane region" description="Helical" evidence="6">
    <location>
        <begin position="276"/>
        <end position="295"/>
    </location>
</feature>
<dbReference type="GO" id="GO:0016874">
    <property type="term" value="F:ligase activity"/>
    <property type="evidence" value="ECO:0007669"/>
    <property type="project" value="UniProtKB-KW"/>
</dbReference>
<feature type="transmembrane region" description="Helical" evidence="6">
    <location>
        <begin position="302"/>
        <end position="335"/>
    </location>
</feature>
<dbReference type="Pfam" id="PF04932">
    <property type="entry name" value="Wzy_C"/>
    <property type="match status" value="1"/>
</dbReference>
<feature type="transmembrane region" description="Helical" evidence="6">
    <location>
        <begin position="464"/>
        <end position="484"/>
    </location>
</feature>
<dbReference type="EMBL" id="JBCGDC010000200">
    <property type="protein sequence ID" value="MFB6398109.1"/>
    <property type="molecule type" value="Genomic_DNA"/>
</dbReference>
<keyword evidence="8" id="KW-0436">Ligase</keyword>
<feature type="transmembrane region" description="Helical" evidence="6">
    <location>
        <begin position="425"/>
        <end position="444"/>
    </location>
</feature>
<proteinExistence type="predicted"/>
<evidence type="ECO:0000256" key="4">
    <source>
        <dbReference type="ARBA" id="ARBA00023136"/>
    </source>
</evidence>